<keyword evidence="3" id="KW-0012">Acyltransferase</keyword>
<accession>D4AYH2</accession>
<evidence type="ECO:0000313" key="4">
    <source>
        <dbReference type="Proteomes" id="UP000008866"/>
    </source>
</evidence>
<feature type="transmembrane region" description="Helical" evidence="1">
    <location>
        <begin position="115"/>
        <end position="136"/>
    </location>
</feature>
<keyword evidence="3" id="KW-0808">Transferase</keyword>
<dbReference type="Proteomes" id="UP000008866">
    <property type="component" value="Unassembled WGS sequence"/>
</dbReference>
<dbReference type="OMA" id="WWINRLP"/>
<keyword evidence="4" id="KW-1185">Reference proteome</keyword>
<feature type="domain" description="Acyltransferase 3" evidence="2">
    <location>
        <begin position="57"/>
        <end position="407"/>
    </location>
</feature>
<reference evidence="4" key="1">
    <citation type="journal article" date="2011" name="Genome Biol.">
        <title>Comparative and functional genomics provide insights into the pathogenicity of dermatophytic fungi.</title>
        <authorList>
            <person name="Burmester A."/>
            <person name="Shelest E."/>
            <person name="Gloeckner G."/>
            <person name="Heddergott C."/>
            <person name="Schindler S."/>
            <person name="Staib P."/>
            <person name="Heidel A."/>
            <person name="Felder M."/>
            <person name="Petzold A."/>
            <person name="Szafranski K."/>
            <person name="Feuermann M."/>
            <person name="Pedruzzi I."/>
            <person name="Priebe S."/>
            <person name="Groth M."/>
            <person name="Winkler R."/>
            <person name="Li W."/>
            <person name="Kniemeyer O."/>
            <person name="Schroeckh V."/>
            <person name="Hertweck C."/>
            <person name="Hube B."/>
            <person name="White T.C."/>
            <person name="Platzer M."/>
            <person name="Guthke R."/>
            <person name="Heitman J."/>
            <person name="Woestemeyer J."/>
            <person name="Zipfel P.F."/>
            <person name="Monod M."/>
            <person name="Brakhage A.A."/>
        </authorList>
    </citation>
    <scope>NUCLEOTIDE SEQUENCE [LARGE SCALE GENOMIC DNA]</scope>
    <source>
        <strain evidence="4">ATCC MYA-4681 / CBS 112371</strain>
    </source>
</reference>
<dbReference type="PANTHER" id="PTHR23028:SF125">
    <property type="entry name" value="ACYLTRANSFERASE"/>
    <property type="match status" value="1"/>
</dbReference>
<feature type="transmembrane region" description="Helical" evidence="1">
    <location>
        <begin position="350"/>
        <end position="369"/>
    </location>
</feature>
<sequence length="485" mass="55555">MSALPGNILEKQYWQEPTGAESKPSRLSGALRWFLDIVRPSILTTKGRRKQMGRTSYLDGLRGFAALLVYFGHHELWAHDAITQNPIFENAYGYKGKHHFIALPGIRTFFSGGHFAVSVFFVLSGYVLSVKALSLIQAGDYLKLGDTLASALFRRWLRLYLPVMATTFIYMTIWHMFGITAVPDPQGSYKDEVWKWYCEMKNFSFIYRTGGEPWFHYNFHAWSIPVEFKGSIVIYTALLAFSKASRNARLLCEIGLFIYFMYIADGALCAMFVAGMHLSDLDLLAESNNLPRFFYRLQPYKETFFYSLFVISMYLGGCPSHSFDVALLKESPGWNWLSYLKPQAVFDFKWFYLFWAAVFLVSSISRIRPLQSFFELRFNQYLGRVSFALYLVHGPVLWILGDRLYSAVGWVKDAHHKTIPGWINRFPLPTNGPLGLEVGFLAPQLILLPLTLWLAEIVTKLFDGPSVKFAQWAYSKTLPPAAKAM</sequence>
<evidence type="ECO:0000256" key="1">
    <source>
        <dbReference type="SAM" id="Phobius"/>
    </source>
</evidence>
<comment type="caution">
    <text evidence="3">The sequence shown here is derived from an EMBL/GenBank/DDBJ whole genome shotgun (WGS) entry which is preliminary data.</text>
</comment>
<dbReference type="STRING" id="663331.D4AYH2"/>
<dbReference type="EMBL" id="ABSU01000018">
    <property type="protein sequence ID" value="EFE31988.1"/>
    <property type="molecule type" value="Genomic_DNA"/>
</dbReference>
<dbReference type="KEGG" id="abe:ARB_01241"/>
<feature type="transmembrane region" description="Helical" evidence="1">
    <location>
        <begin position="157"/>
        <end position="177"/>
    </location>
</feature>
<dbReference type="GO" id="GO:0016747">
    <property type="term" value="F:acyltransferase activity, transferring groups other than amino-acyl groups"/>
    <property type="evidence" value="ECO:0007669"/>
    <property type="project" value="InterPro"/>
</dbReference>
<name>D4AYH2_ARTBC</name>
<dbReference type="AlphaFoldDB" id="D4AYH2"/>
<dbReference type="Pfam" id="PF01757">
    <property type="entry name" value="Acyl_transf_3"/>
    <property type="match status" value="1"/>
</dbReference>
<evidence type="ECO:0000313" key="3">
    <source>
        <dbReference type="EMBL" id="EFE31988.1"/>
    </source>
</evidence>
<keyword evidence="1" id="KW-0812">Transmembrane</keyword>
<organism evidence="3 4">
    <name type="scientific">Arthroderma benhamiae (strain ATCC MYA-4681 / CBS 112371)</name>
    <name type="common">Trichophyton mentagrophytes</name>
    <dbReference type="NCBI Taxonomy" id="663331"/>
    <lineage>
        <taxon>Eukaryota</taxon>
        <taxon>Fungi</taxon>
        <taxon>Dikarya</taxon>
        <taxon>Ascomycota</taxon>
        <taxon>Pezizomycotina</taxon>
        <taxon>Eurotiomycetes</taxon>
        <taxon>Eurotiomycetidae</taxon>
        <taxon>Onygenales</taxon>
        <taxon>Arthrodermataceae</taxon>
        <taxon>Trichophyton</taxon>
    </lineage>
</organism>
<feature type="transmembrane region" description="Helical" evidence="1">
    <location>
        <begin position="254"/>
        <end position="274"/>
    </location>
</feature>
<evidence type="ECO:0000259" key="2">
    <source>
        <dbReference type="Pfam" id="PF01757"/>
    </source>
</evidence>
<feature type="transmembrane region" description="Helical" evidence="1">
    <location>
        <begin position="381"/>
        <end position="400"/>
    </location>
</feature>
<dbReference type="InterPro" id="IPR002656">
    <property type="entry name" value="Acyl_transf_3_dom"/>
</dbReference>
<keyword evidence="1" id="KW-1133">Transmembrane helix</keyword>
<keyword evidence="1" id="KW-0472">Membrane</keyword>
<feature type="transmembrane region" description="Helical" evidence="1">
    <location>
        <begin position="434"/>
        <end position="455"/>
    </location>
</feature>
<feature type="transmembrane region" description="Helical" evidence="1">
    <location>
        <begin position="222"/>
        <end position="242"/>
    </location>
</feature>
<protein>
    <submittedName>
        <fullName evidence="3">Acyltransferase, putative</fullName>
    </submittedName>
</protein>
<dbReference type="HOGENOM" id="CLU_005679_13_3_1"/>
<dbReference type="PANTHER" id="PTHR23028">
    <property type="entry name" value="ACETYLTRANSFERASE"/>
    <property type="match status" value="1"/>
</dbReference>
<dbReference type="RefSeq" id="XP_003012628.1">
    <property type="nucleotide sequence ID" value="XM_003012582.1"/>
</dbReference>
<dbReference type="GeneID" id="9522705"/>
<dbReference type="OrthoDB" id="5819582at2759"/>
<gene>
    <name evidence="3" type="ORF">ARB_01241</name>
</gene>
<proteinExistence type="predicted"/>
<dbReference type="InterPro" id="IPR050879">
    <property type="entry name" value="Acyltransferase_3"/>
</dbReference>
<dbReference type="eggNOG" id="ENOG502SHP9">
    <property type="taxonomic scope" value="Eukaryota"/>
</dbReference>